<dbReference type="GO" id="GO:0019901">
    <property type="term" value="F:protein kinase binding"/>
    <property type="evidence" value="ECO:0007669"/>
    <property type="project" value="InterPro"/>
</dbReference>
<reference evidence="2" key="1">
    <citation type="submission" date="2019-06" db="EMBL/GenBank/DDBJ databases">
        <authorList>
            <person name="Zheng W."/>
        </authorList>
    </citation>
    <scope>NUCLEOTIDE SEQUENCE</scope>
    <source>
        <strain evidence="2">QDHG01</strain>
    </source>
</reference>
<evidence type="ECO:0000313" key="2">
    <source>
        <dbReference type="EMBL" id="TNV86607.1"/>
    </source>
</evidence>
<dbReference type="Proteomes" id="UP000785679">
    <property type="component" value="Unassembled WGS sequence"/>
</dbReference>
<accession>A0A8J8P3U6</accession>
<evidence type="ECO:0000256" key="1">
    <source>
        <dbReference type="SAM" id="MobiDB-lite"/>
    </source>
</evidence>
<dbReference type="InterPro" id="IPR013922">
    <property type="entry name" value="Cyclin_PHO80-like"/>
</dbReference>
<dbReference type="CDD" id="cd20540">
    <property type="entry name" value="CYCLIN_CCNY_like"/>
    <property type="match status" value="1"/>
</dbReference>
<feature type="region of interest" description="Disordered" evidence="1">
    <location>
        <begin position="559"/>
        <end position="579"/>
    </location>
</feature>
<dbReference type="Pfam" id="PF08613">
    <property type="entry name" value="Cyclin"/>
    <property type="match status" value="1"/>
</dbReference>
<protein>
    <recommendedName>
        <fullName evidence="4">Cyclin N-terminal domain-containing protein</fullName>
    </recommendedName>
</protein>
<comment type="caution">
    <text evidence="2">The sequence shown here is derived from an EMBL/GenBank/DDBJ whole genome shotgun (WGS) entry which is preliminary data.</text>
</comment>
<dbReference type="Gene3D" id="1.10.472.10">
    <property type="entry name" value="Cyclin-like"/>
    <property type="match status" value="1"/>
</dbReference>
<organism evidence="2 3">
    <name type="scientific">Halteria grandinella</name>
    <dbReference type="NCBI Taxonomy" id="5974"/>
    <lineage>
        <taxon>Eukaryota</taxon>
        <taxon>Sar</taxon>
        <taxon>Alveolata</taxon>
        <taxon>Ciliophora</taxon>
        <taxon>Intramacronucleata</taxon>
        <taxon>Spirotrichea</taxon>
        <taxon>Stichotrichia</taxon>
        <taxon>Sporadotrichida</taxon>
        <taxon>Halteriidae</taxon>
        <taxon>Halteria</taxon>
    </lineage>
</organism>
<dbReference type="InterPro" id="IPR036915">
    <property type="entry name" value="Cyclin-like_sf"/>
</dbReference>
<evidence type="ECO:0008006" key="4">
    <source>
        <dbReference type="Google" id="ProtNLM"/>
    </source>
</evidence>
<dbReference type="SUPFAM" id="SSF47954">
    <property type="entry name" value="Cyclin-like"/>
    <property type="match status" value="1"/>
</dbReference>
<proteinExistence type="predicted"/>
<name>A0A8J8P3U6_HALGN</name>
<feature type="compositionally biased region" description="Basic and acidic residues" evidence="1">
    <location>
        <begin position="1"/>
        <end position="12"/>
    </location>
</feature>
<dbReference type="AlphaFoldDB" id="A0A8J8P3U6"/>
<dbReference type="PANTHER" id="PTHR14248">
    <property type="entry name" value="CYCLIN Y, ISOFORM A"/>
    <property type="match status" value="1"/>
</dbReference>
<dbReference type="EMBL" id="RRYP01000954">
    <property type="protein sequence ID" value="TNV86607.1"/>
    <property type="molecule type" value="Genomic_DNA"/>
</dbReference>
<feature type="region of interest" description="Disordered" evidence="1">
    <location>
        <begin position="1"/>
        <end position="24"/>
    </location>
</feature>
<evidence type="ECO:0000313" key="3">
    <source>
        <dbReference type="Proteomes" id="UP000785679"/>
    </source>
</evidence>
<sequence length="579" mass="67086">MSQQRVHDDGIHSEAGMNSIQGGSNYQKRELPILNLQQQRDQLKDFIKRSIINDEVNQDTNESKGNYKLIYQSNIKSVSGFGANDAQNVRTESFHENLDHSEFKKEQKKMSAKEAKKLSTTQKLFNRKDMLFGKKANPLKRSIINNNGVIHVVNNPRLSKNQIEHLQQDDLQKLRKIELQQKAKERKLKLDQDNYLKINRDQMINNVCQIIFKHIEAAEAYIEVPTQAARLFHEHNFMGHEWNIQTTSGYSSTMPLFLYVLEEIPYHEKPCAEGDLILFMRKIFDKMQLATECIIVTLIYLEKIMINGGIEMRFCNWKPLLFTGILLASKFWEDINFWNVDYVDTLGLYNLKSINRMESEFVSLCEYNLFVSADMYTQYYIAVREISNQIYSNQNAAPVPFSRFSSQLQPQQEEMKGTAQKVKKLDHMVRFGSEAESPVQDMRRAASLTSKGMLSPNIAAKQLPVYIQKQGDSKQGAPQYPALTMNVDHIQQDVADILEESMEERRRESMVEKPQSKIRKLMNTPAYDSNLGQEDVRIDIQEDNQTNNEFNINKSSVKYTDDESCTQTTSKHTTQLMHQ</sequence>
<keyword evidence="3" id="KW-1185">Reference proteome</keyword>
<feature type="compositionally biased region" description="Polar residues" evidence="1">
    <location>
        <begin position="565"/>
        <end position="579"/>
    </location>
</feature>
<gene>
    <name evidence="2" type="ORF">FGO68_gene7093</name>
</gene>
<dbReference type="OrthoDB" id="313313at2759"/>